<reference evidence="3" key="1">
    <citation type="submission" date="2025-08" db="UniProtKB">
        <authorList>
            <consortium name="RefSeq"/>
        </authorList>
    </citation>
    <scope>IDENTIFICATION</scope>
    <source>
        <strain evidence="3">Wakin</strain>
        <tissue evidence="3">Muscle</tissue>
    </source>
</reference>
<feature type="transmembrane region" description="Helical" evidence="1">
    <location>
        <begin position="216"/>
        <end position="240"/>
    </location>
</feature>
<protein>
    <submittedName>
        <fullName evidence="3">Mucin-3B-like isoform X1</fullName>
    </submittedName>
</protein>
<evidence type="ECO:0000313" key="2">
    <source>
        <dbReference type="Proteomes" id="UP000515129"/>
    </source>
</evidence>
<dbReference type="PANTHER" id="PTHR37999">
    <property type="entry name" value="MUCIN-17"/>
    <property type="match status" value="1"/>
</dbReference>
<dbReference type="PANTHER" id="PTHR37999:SF2">
    <property type="entry name" value="MUCIN-17"/>
    <property type="match status" value="1"/>
</dbReference>
<dbReference type="GeneID" id="113052065"/>
<name>A0A6P6KLZ5_CARAU</name>
<keyword evidence="2" id="KW-1185">Reference proteome</keyword>
<dbReference type="RefSeq" id="XP_026072132.1">
    <property type="nucleotide sequence ID" value="XM_026216347.1"/>
</dbReference>
<organism evidence="2 3">
    <name type="scientific">Carassius auratus</name>
    <name type="common">Goldfish</name>
    <dbReference type="NCBI Taxonomy" id="7957"/>
    <lineage>
        <taxon>Eukaryota</taxon>
        <taxon>Metazoa</taxon>
        <taxon>Chordata</taxon>
        <taxon>Craniata</taxon>
        <taxon>Vertebrata</taxon>
        <taxon>Euteleostomi</taxon>
        <taxon>Actinopterygii</taxon>
        <taxon>Neopterygii</taxon>
        <taxon>Teleostei</taxon>
        <taxon>Ostariophysi</taxon>
        <taxon>Cypriniformes</taxon>
        <taxon>Cyprinidae</taxon>
        <taxon>Cyprininae</taxon>
        <taxon>Carassius</taxon>
    </lineage>
</organism>
<evidence type="ECO:0000313" key="3">
    <source>
        <dbReference type="RefSeq" id="XP_026072132.1"/>
    </source>
</evidence>
<proteinExistence type="predicted"/>
<dbReference type="KEGG" id="caua:113052065"/>
<dbReference type="InterPro" id="IPR053311">
    <property type="entry name" value="Mucosal_Integrity_Assoc"/>
</dbReference>
<evidence type="ECO:0000256" key="1">
    <source>
        <dbReference type="SAM" id="Phobius"/>
    </source>
</evidence>
<dbReference type="AlphaFoldDB" id="A0A6P6KLZ5"/>
<keyword evidence="1" id="KW-1133">Transmembrane helix</keyword>
<dbReference type="Proteomes" id="UP000515129">
    <property type="component" value="Chromosome 32"/>
</dbReference>
<keyword evidence="1" id="KW-0812">Transmembrane</keyword>
<gene>
    <name evidence="3" type="primary">LOC113052065</name>
</gene>
<dbReference type="OrthoDB" id="7493297at2759"/>
<sequence>MEINEKFTDDHTNPSSDAYQDFLKRFNETVVNSYEKEIPNFLRVENIILSAGGPLQRSQRRKRSLPLKETISDTASLKVEHDILLNIENDKNPTDTYENIVKNVAIVLDGIKNKTDSGLVLNKATASETDLNVKEVCIKALEGIPENFQKYYEAVLLGGKVECVTPCNGNHKNAKICKNSGTCEVSSQGPSCYCPYNDDLWYLGADCSLQVHKIGFYAGLGSVAAIAVLTVAFLTAYLIINKRTVKRNKDIKQELVKEWLEDDFEWPPQKKTSYTADRYDNPVYSPGGRHTQDSFGNYKPYFSANQSYTQNFSPEPSIDLRYIQRDQFMKMDRPQIRSSFET</sequence>
<accession>A0A6P6KLZ5</accession>
<keyword evidence="1" id="KW-0472">Membrane</keyword>